<feature type="compositionally biased region" description="Polar residues" evidence="6">
    <location>
        <begin position="360"/>
        <end position="369"/>
    </location>
</feature>
<evidence type="ECO:0000256" key="2">
    <source>
        <dbReference type="ARBA" id="ARBA00022692"/>
    </source>
</evidence>
<feature type="compositionally biased region" description="Low complexity" evidence="6">
    <location>
        <begin position="423"/>
        <end position="432"/>
    </location>
</feature>
<evidence type="ECO:0000256" key="6">
    <source>
        <dbReference type="SAM" id="MobiDB-lite"/>
    </source>
</evidence>
<feature type="transmembrane region" description="Helical" evidence="7">
    <location>
        <begin position="149"/>
        <end position="173"/>
    </location>
</feature>
<evidence type="ECO:0000256" key="4">
    <source>
        <dbReference type="ARBA" id="ARBA00023136"/>
    </source>
</evidence>
<feature type="region of interest" description="Disordered" evidence="6">
    <location>
        <begin position="1"/>
        <end position="34"/>
    </location>
</feature>
<proteinExistence type="inferred from homology"/>
<feature type="compositionally biased region" description="Low complexity" evidence="6">
    <location>
        <begin position="670"/>
        <end position="681"/>
    </location>
</feature>
<feature type="compositionally biased region" description="Gly residues" evidence="6">
    <location>
        <begin position="22"/>
        <end position="34"/>
    </location>
</feature>
<comment type="caution">
    <text evidence="9">The sequence shown here is derived from an EMBL/GenBank/DDBJ whole genome shotgun (WGS) entry which is preliminary data.</text>
</comment>
<keyword evidence="2 7" id="KW-0812">Transmembrane</keyword>
<feature type="compositionally biased region" description="Pro residues" evidence="6">
    <location>
        <begin position="634"/>
        <end position="651"/>
    </location>
</feature>
<comment type="similarity">
    <text evidence="5">Belongs to the SAT4 family.</text>
</comment>
<reference evidence="9 10" key="1">
    <citation type="journal article" date="2024" name="IMA Fungus">
        <title>Apiospora arundinis, a panoply of carbohydrate-active enzymes and secondary metabolites.</title>
        <authorList>
            <person name="Sorensen T."/>
            <person name="Petersen C."/>
            <person name="Muurmann A.T."/>
            <person name="Christiansen J.V."/>
            <person name="Brundto M.L."/>
            <person name="Overgaard C.K."/>
            <person name="Boysen A.T."/>
            <person name="Wollenberg R.D."/>
            <person name="Larsen T.O."/>
            <person name="Sorensen J.L."/>
            <person name="Nielsen K.L."/>
            <person name="Sondergaard T.E."/>
        </authorList>
    </citation>
    <scope>NUCLEOTIDE SEQUENCE [LARGE SCALE GENOMIC DNA]</scope>
    <source>
        <strain evidence="9 10">AAU 773</strain>
    </source>
</reference>
<feature type="domain" description="Rhodopsin" evidence="8">
    <location>
        <begin position="87"/>
        <end position="328"/>
    </location>
</feature>
<evidence type="ECO:0000256" key="3">
    <source>
        <dbReference type="ARBA" id="ARBA00022989"/>
    </source>
</evidence>
<evidence type="ECO:0000313" key="9">
    <source>
        <dbReference type="EMBL" id="KAK8860102.1"/>
    </source>
</evidence>
<dbReference type="InterPro" id="IPR049326">
    <property type="entry name" value="Rhodopsin_dom_fungi"/>
</dbReference>
<feature type="transmembrane region" description="Helical" evidence="7">
    <location>
        <begin position="265"/>
        <end position="287"/>
    </location>
</feature>
<feature type="region of interest" description="Disordered" evidence="6">
    <location>
        <begin position="411"/>
        <end position="704"/>
    </location>
</feature>
<keyword evidence="3 7" id="KW-1133">Transmembrane helix</keyword>
<dbReference type="EMBL" id="JAPCWZ010000006">
    <property type="protein sequence ID" value="KAK8860102.1"/>
    <property type="molecule type" value="Genomic_DNA"/>
</dbReference>
<dbReference type="InterPro" id="IPR052337">
    <property type="entry name" value="SAT4-like"/>
</dbReference>
<evidence type="ECO:0000313" key="10">
    <source>
        <dbReference type="Proteomes" id="UP001390339"/>
    </source>
</evidence>
<comment type="subcellular location">
    <subcellularLocation>
        <location evidence="1">Membrane</location>
        <topology evidence="1">Multi-pass membrane protein</topology>
    </subcellularLocation>
</comment>
<evidence type="ECO:0000256" key="7">
    <source>
        <dbReference type="SAM" id="Phobius"/>
    </source>
</evidence>
<organism evidence="9 10">
    <name type="scientific">Apiospora arundinis</name>
    <dbReference type="NCBI Taxonomy" id="335852"/>
    <lineage>
        <taxon>Eukaryota</taxon>
        <taxon>Fungi</taxon>
        <taxon>Dikarya</taxon>
        <taxon>Ascomycota</taxon>
        <taxon>Pezizomycotina</taxon>
        <taxon>Sordariomycetes</taxon>
        <taxon>Xylariomycetidae</taxon>
        <taxon>Amphisphaeriales</taxon>
        <taxon>Apiosporaceae</taxon>
        <taxon>Apiospora</taxon>
    </lineage>
</organism>
<feature type="transmembrane region" description="Helical" evidence="7">
    <location>
        <begin position="185"/>
        <end position="215"/>
    </location>
</feature>
<feature type="compositionally biased region" description="Low complexity" evidence="6">
    <location>
        <begin position="593"/>
        <end position="615"/>
    </location>
</feature>
<protein>
    <submittedName>
        <fullName evidence="9">Satratoxin biosynthesis SC1 cluster protein 4</fullName>
    </submittedName>
</protein>
<evidence type="ECO:0000256" key="5">
    <source>
        <dbReference type="ARBA" id="ARBA00038359"/>
    </source>
</evidence>
<feature type="compositionally biased region" description="Pro residues" evidence="6">
    <location>
        <begin position="1"/>
        <end position="16"/>
    </location>
</feature>
<keyword evidence="10" id="KW-1185">Reference proteome</keyword>
<name>A0ABR2IAT4_9PEZI</name>
<feature type="compositionally biased region" description="Pro residues" evidence="6">
    <location>
        <begin position="616"/>
        <end position="625"/>
    </location>
</feature>
<feature type="compositionally biased region" description="Polar residues" evidence="6">
    <location>
        <begin position="539"/>
        <end position="548"/>
    </location>
</feature>
<keyword evidence="4 7" id="KW-0472">Membrane</keyword>
<feature type="transmembrane region" description="Helical" evidence="7">
    <location>
        <begin position="235"/>
        <end position="253"/>
    </location>
</feature>
<feature type="transmembrane region" description="Helical" evidence="7">
    <location>
        <begin position="70"/>
        <end position="91"/>
    </location>
</feature>
<feature type="region of interest" description="Disordered" evidence="6">
    <location>
        <begin position="333"/>
        <end position="399"/>
    </location>
</feature>
<evidence type="ECO:0000256" key="1">
    <source>
        <dbReference type="ARBA" id="ARBA00004141"/>
    </source>
</evidence>
<dbReference type="PANTHER" id="PTHR33048:SF47">
    <property type="entry name" value="INTEGRAL MEMBRANE PROTEIN-RELATED"/>
    <property type="match status" value="1"/>
</dbReference>
<dbReference type="PANTHER" id="PTHR33048">
    <property type="entry name" value="PTH11-LIKE INTEGRAL MEMBRANE PROTEIN (AFU_ORTHOLOGUE AFUA_5G11245)"/>
    <property type="match status" value="1"/>
</dbReference>
<sequence>MSGQPPPAGSMGPPPKQLAGGVPDGGGGSASGGAGAGAALGGGNGLPPPVAPMDPAMFAALDHSTSTGPIIAVSIICILLSITAVTLRVYTRQFLLNRVGPDDFMAVAAMTGITALGAITIIHTQFGLGTHIYDIVATNPALIMEFFKFFYLGVVVYNVSLLFVKLSLFLQYYRLVDQVPRYRTLFLVAGFIVVGWTISMIFTMTFICIPVYAYWDKSVPNVCLSDPVMQLTNSIGNIATDVMLLLLPMPVLWNLKLPPRQKWSVIGIFSLGFLTCIVSLLRVIFVFDHGPSSDISFEGTTITGWTIAEVTTGLLASSLITLRPLMSKISPAAWRSRSGKSTGGTTTNNNKSNADPKSGAVSTTATTDKNGIADIENANDDPIQLHPVQPARRPQQQEHQQLDINYNLDRQQQEWQRQRRQKQQQQQQQQEQQRQREQENYGNRPYSSPESDGELSADSSDVELVVQKNAPTPPTPTNRRKSRANTLTSAPEGWGPPPPAPAFYFSEQQQQQQQESQTQQSRRSQRQQDYQRHRQSRSANFFDSNNSMYDRDVIGSDQVGLATTTPPLPPGQGPPTVRNNQHRRHASSRSADRIISLHPSFSTASGGTPTSAGTLTPPPPPPPKSPWALAAAIPPLPPLPPHMGGPLPPLPTGAGGLPRAPRPSVKHSKSQSSSSTRSDISYECKVWSQKGAGGPFEGVDDRHY</sequence>
<gene>
    <name evidence="9" type="ORF">PGQ11_010836</name>
</gene>
<feature type="transmembrane region" description="Helical" evidence="7">
    <location>
        <begin position="103"/>
        <end position="123"/>
    </location>
</feature>
<accession>A0ABR2IAT4</accession>
<feature type="compositionally biased region" description="Low complexity" evidence="6">
    <location>
        <begin position="335"/>
        <end position="353"/>
    </location>
</feature>
<evidence type="ECO:0000259" key="8">
    <source>
        <dbReference type="Pfam" id="PF20684"/>
    </source>
</evidence>
<dbReference type="Proteomes" id="UP001390339">
    <property type="component" value="Unassembled WGS sequence"/>
</dbReference>
<dbReference type="Pfam" id="PF20684">
    <property type="entry name" value="Fung_rhodopsin"/>
    <property type="match status" value="1"/>
</dbReference>
<feature type="compositionally biased region" description="Low complexity" evidence="6">
    <location>
        <begin position="506"/>
        <end position="522"/>
    </location>
</feature>